<evidence type="ECO:0000256" key="2">
    <source>
        <dbReference type="ARBA" id="ARBA00023082"/>
    </source>
</evidence>
<evidence type="ECO:0000259" key="7">
    <source>
        <dbReference type="Pfam" id="PF04545"/>
    </source>
</evidence>
<keyword evidence="4" id="KW-0804">Transcription</keyword>
<keyword evidence="3" id="KW-0238">DNA-binding</keyword>
<proteinExistence type="predicted"/>
<dbReference type="InterPro" id="IPR013324">
    <property type="entry name" value="RNA_pol_sigma_r3/r4-like"/>
</dbReference>
<evidence type="ECO:0000313" key="9">
    <source>
        <dbReference type="Proteomes" id="UP001601444"/>
    </source>
</evidence>
<dbReference type="Gene3D" id="1.10.10.10">
    <property type="entry name" value="Winged helix-like DNA-binding domain superfamily/Winged helix DNA-binding domain"/>
    <property type="match status" value="2"/>
</dbReference>
<dbReference type="SUPFAM" id="SSF88946">
    <property type="entry name" value="Sigma2 domain of RNA polymerase sigma factors"/>
    <property type="match status" value="1"/>
</dbReference>
<evidence type="ECO:0000259" key="5">
    <source>
        <dbReference type="Pfam" id="PF04539"/>
    </source>
</evidence>
<accession>A0ABW6PU90</accession>
<comment type="caution">
    <text evidence="8">The sequence shown here is derived from an EMBL/GenBank/DDBJ whole genome shotgun (WGS) entry which is preliminary data.</text>
</comment>
<dbReference type="Pfam" id="PF04539">
    <property type="entry name" value="Sigma70_r3"/>
    <property type="match status" value="1"/>
</dbReference>
<keyword evidence="1" id="KW-0805">Transcription regulation</keyword>
<dbReference type="CDD" id="cd06171">
    <property type="entry name" value="Sigma70_r4"/>
    <property type="match status" value="1"/>
</dbReference>
<dbReference type="Pfam" id="PF04542">
    <property type="entry name" value="Sigma70_r2"/>
    <property type="match status" value="1"/>
</dbReference>
<sequence>MPAQHTGTEQSETAIEGYERLEPAFTRLAGLRPGSREHARMRERIIEACLPLAEHIAMRYSGRGEPFEDLMQVASLGVVLAVDRYDVERGVQFLGFAVPTVMGEVRRHFRDTTWALRVTRADKELHARIAQVISELTQRLQHSPTTADIAEAAGVTVEDVVRARIAGDAYNTNSLDVPAVTGDAEQGASSAVGDNLGYADPCYDLIERAVTAAPAVAALDDDERRLLHWRFFVGLSQEEISGRLGVSQMTVSRHLKRLLDRLREQVTDPPHLAAA</sequence>
<keyword evidence="9" id="KW-1185">Reference proteome</keyword>
<evidence type="ECO:0000256" key="3">
    <source>
        <dbReference type="ARBA" id="ARBA00023125"/>
    </source>
</evidence>
<feature type="domain" description="RNA polymerase sigma-70 region 3" evidence="5">
    <location>
        <begin position="126"/>
        <end position="180"/>
    </location>
</feature>
<dbReference type="InterPro" id="IPR014284">
    <property type="entry name" value="RNA_pol_sigma-70_dom"/>
</dbReference>
<dbReference type="NCBIfam" id="TIGR02937">
    <property type="entry name" value="sigma70-ECF"/>
    <property type="match status" value="1"/>
</dbReference>
<gene>
    <name evidence="8" type="ORF">ACFYTF_24445</name>
</gene>
<keyword evidence="2" id="KW-0731">Sigma factor</keyword>
<dbReference type="PANTHER" id="PTHR30385">
    <property type="entry name" value="SIGMA FACTOR F FLAGELLAR"/>
    <property type="match status" value="1"/>
</dbReference>
<dbReference type="RefSeq" id="WP_387702435.1">
    <property type="nucleotide sequence ID" value="NZ_JBIAMX010000017.1"/>
</dbReference>
<feature type="domain" description="RNA polymerase sigma-70 region 2" evidence="6">
    <location>
        <begin position="46"/>
        <end position="114"/>
    </location>
</feature>
<name>A0ABW6PU90_9NOCA</name>
<dbReference type="InterPro" id="IPR007624">
    <property type="entry name" value="RNA_pol_sigma70_r3"/>
</dbReference>
<organism evidence="8 9">
    <name type="scientific">Nocardia thailandica</name>
    <dbReference type="NCBI Taxonomy" id="257275"/>
    <lineage>
        <taxon>Bacteria</taxon>
        <taxon>Bacillati</taxon>
        <taxon>Actinomycetota</taxon>
        <taxon>Actinomycetes</taxon>
        <taxon>Mycobacteriales</taxon>
        <taxon>Nocardiaceae</taxon>
        <taxon>Nocardia</taxon>
    </lineage>
</organism>
<feature type="domain" description="RNA polymerase sigma-70 region 4" evidence="7">
    <location>
        <begin position="216"/>
        <end position="264"/>
    </location>
</feature>
<dbReference type="InterPro" id="IPR014322">
    <property type="entry name" value="RNA_pol_sigma-B/F/G"/>
</dbReference>
<dbReference type="SUPFAM" id="SSF88659">
    <property type="entry name" value="Sigma3 and sigma4 domains of RNA polymerase sigma factors"/>
    <property type="match status" value="2"/>
</dbReference>
<protein>
    <submittedName>
        <fullName evidence="8">SigB/SigF/SigG family RNA polymerase sigma factor</fullName>
    </submittedName>
</protein>
<reference evidence="8 9" key="1">
    <citation type="submission" date="2024-10" db="EMBL/GenBank/DDBJ databases">
        <title>The Natural Products Discovery Center: Release of the First 8490 Sequenced Strains for Exploring Actinobacteria Biosynthetic Diversity.</title>
        <authorList>
            <person name="Kalkreuter E."/>
            <person name="Kautsar S.A."/>
            <person name="Yang D."/>
            <person name="Bader C.D."/>
            <person name="Teijaro C.N."/>
            <person name="Fluegel L."/>
            <person name="Davis C.M."/>
            <person name="Simpson J.R."/>
            <person name="Lauterbach L."/>
            <person name="Steele A.D."/>
            <person name="Gui C."/>
            <person name="Meng S."/>
            <person name="Li G."/>
            <person name="Viehrig K."/>
            <person name="Ye F."/>
            <person name="Su P."/>
            <person name="Kiefer A.F."/>
            <person name="Nichols A."/>
            <person name="Cepeda A.J."/>
            <person name="Yan W."/>
            <person name="Fan B."/>
            <person name="Jiang Y."/>
            <person name="Adhikari A."/>
            <person name="Zheng C.-J."/>
            <person name="Schuster L."/>
            <person name="Cowan T.M."/>
            <person name="Smanski M.J."/>
            <person name="Chevrette M.G."/>
            <person name="De Carvalho L.P.S."/>
            <person name="Shen B."/>
        </authorList>
    </citation>
    <scope>NUCLEOTIDE SEQUENCE [LARGE SCALE GENOMIC DNA]</scope>
    <source>
        <strain evidence="8 9">NPDC004045</strain>
    </source>
</reference>
<dbReference type="Gene3D" id="1.20.120.1810">
    <property type="match status" value="1"/>
</dbReference>
<dbReference type="InterPro" id="IPR036388">
    <property type="entry name" value="WH-like_DNA-bd_sf"/>
</dbReference>
<dbReference type="PANTHER" id="PTHR30385:SF4">
    <property type="entry name" value="RNA POLYMERASE SIGMA-E FACTOR"/>
    <property type="match status" value="1"/>
</dbReference>
<dbReference type="InterPro" id="IPR013325">
    <property type="entry name" value="RNA_pol_sigma_r2"/>
</dbReference>
<dbReference type="Proteomes" id="UP001601444">
    <property type="component" value="Unassembled WGS sequence"/>
</dbReference>
<evidence type="ECO:0000256" key="1">
    <source>
        <dbReference type="ARBA" id="ARBA00023015"/>
    </source>
</evidence>
<dbReference type="EMBL" id="JBIAMX010000017">
    <property type="protein sequence ID" value="MFF0545992.1"/>
    <property type="molecule type" value="Genomic_DNA"/>
</dbReference>
<evidence type="ECO:0000313" key="8">
    <source>
        <dbReference type="EMBL" id="MFF0545992.1"/>
    </source>
</evidence>
<evidence type="ECO:0000256" key="4">
    <source>
        <dbReference type="ARBA" id="ARBA00023163"/>
    </source>
</evidence>
<evidence type="ECO:0000259" key="6">
    <source>
        <dbReference type="Pfam" id="PF04542"/>
    </source>
</evidence>
<dbReference type="InterPro" id="IPR007627">
    <property type="entry name" value="RNA_pol_sigma70_r2"/>
</dbReference>
<dbReference type="NCBIfam" id="TIGR02980">
    <property type="entry name" value="SigBFG"/>
    <property type="match status" value="1"/>
</dbReference>
<dbReference type="Pfam" id="PF04545">
    <property type="entry name" value="Sigma70_r4"/>
    <property type="match status" value="1"/>
</dbReference>
<dbReference type="InterPro" id="IPR007630">
    <property type="entry name" value="RNA_pol_sigma70_r4"/>
</dbReference>